<dbReference type="AlphaFoldDB" id="A0A0K2V0C5"/>
<accession>A0A0K2V0C5</accession>
<name>A0A0K2V0C5_LEPSM</name>
<sequence length="87" mass="9593">MEKSLDLIDPKDGFNPLLALKEVPKKKTNLLNSLSPLAPFVRGEISLEQRVKFVYIFICPQDGPKTSPVSSLNLGDSLINKISLQPS</sequence>
<reference evidence="1" key="1">
    <citation type="submission" date="2014-05" db="EMBL/GenBank/DDBJ databases">
        <authorList>
            <person name="Chronopoulou M."/>
        </authorList>
    </citation>
    <scope>NUCLEOTIDE SEQUENCE</scope>
    <source>
        <tissue evidence="1">Whole organism</tissue>
    </source>
</reference>
<protein>
    <submittedName>
        <fullName evidence="1">Uncharacterized protein</fullName>
    </submittedName>
</protein>
<proteinExistence type="predicted"/>
<organism evidence="1">
    <name type="scientific">Lepeophtheirus salmonis</name>
    <name type="common">Salmon louse</name>
    <name type="synonym">Caligus salmonis</name>
    <dbReference type="NCBI Taxonomy" id="72036"/>
    <lineage>
        <taxon>Eukaryota</taxon>
        <taxon>Metazoa</taxon>
        <taxon>Ecdysozoa</taxon>
        <taxon>Arthropoda</taxon>
        <taxon>Crustacea</taxon>
        <taxon>Multicrustacea</taxon>
        <taxon>Hexanauplia</taxon>
        <taxon>Copepoda</taxon>
        <taxon>Siphonostomatoida</taxon>
        <taxon>Caligidae</taxon>
        <taxon>Lepeophtheirus</taxon>
    </lineage>
</organism>
<dbReference type="EMBL" id="HACA01026236">
    <property type="protein sequence ID" value="CDW43597.1"/>
    <property type="molecule type" value="Transcribed_RNA"/>
</dbReference>
<evidence type="ECO:0000313" key="1">
    <source>
        <dbReference type="EMBL" id="CDW43597.1"/>
    </source>
</evidence>